<reference evidence="3" key="1">
    <citation type="journal article" date="2021" name="Nat. Microbiol.">
        <title>Cocultivation of an ultrasmall environmental parasitic bacterium with lytic ability against bacteria associated with wastewater foams.</title>
        <authorList>
            <person name="Batinovic S."/>
            <person name="Rose J.J.A."/>
            <person name="Ratcliffe J."/>
            <person name="Seviour R.J."/>
            <person name="Petrovski S."/>
        </authorList>
    </citation>
    <scope>NUCLEOTIDE SEQUENCE</scope>
    <source>
        <strain evidence="3">CON44</strain>
    </source>
</reference>
<dbReference type="GO" id="GO:0006310">
    <property type="term" value="P:DNA recombination"/>
    <property type="evidence" value="ECO:0007669"/>
    <property type="project" value="TreeGrafter"/>
</dbReference>
<name>A0A857MJZ2_9ACTN</name>
<dbReference type="EMBL" id="CP045810">
    <property type="protein sequence ID" value="QHN41589.1"/>
    <property type="molecule type" value="Genomic_DNA"/>
</dbReference>
<dbReference type="AlphaFoldDB" id="A0A857MJZ2"/>
<sequence length="333" mass="36869">MVTEGESSAGGQPHDALFRLVFGDPDNAGSELRSVLPPDLIAHIDLDGLVLQEGTFIDDALRHSQTDVLFATTVHGRDAYLYVLIEHQSTPDRLMALRMLGYQLRIWERHLAQPEQRSRTRPLPLIIPVVIYQGRRQWIAPTDLADLIDVDQDLVGAASDLVPRFTYLLDDLTVVDDEALRARPLTATARITFVSFVHAPDDSDVTRWLSDWADDLAAIDYERLVAIFNYLVRVSVTPVENVVRFAGTVGAEAREAAMTTADQLIAQGRAEGEARGEARGQARLLMRMLTSKFGELDPDVRARVAHATAEEIGVWSDRLVQGAVSIEEIVGPQ</sequence>
<comment type="similarity">
    <text evidence="1">Belongs to the Rpn/YhgA-like nuclease family.</text>
</comment>
<accession>A0A857MJZ2</accession>
<dbReference type="Pfam" id="PF04754">
    <property type="entry name" value="Transposase_31"/>
    <property type="match status" value="1"/>
</dbReference>
<dbReference type="GO" id="GO:1990238">
    <property type="term" value="F:double-stranded DNA endonuclease activity"/>
    <property type="evidence" value="ECO:0007669"/>
    <property type="project" value="TreeGrafter"/>
</dbReference>
<dbReference type="NCBIfam" id="TIGR01784">
    <property type="entry name" value="T_den_put_tspse"/>
    <property type="match status" value="1"/>
</dbReference>
<evidence type="ECO:0000256" key="1">
    <source>
        <dbReference type="ARBA" id="ARBA00009787"/>
    </source>
</evidence>
<organism evidence="3">
    <name type="scientific">Gordonia amarae</name>
    <dbReference type="NCBI Taxonomy" id="36821"/>
    <lineage>
        <taxon>Bacteria</taxon>
        <taxon>Bacillati</taxon>
        <taxon>Actinomycetota</taxon>
        <taxon>Actinomycetes</taxon>
        <taxon>Mycobacteriales</taxon>
        <taxon>Gordoniaceae</taxon>
        <taxon>Gordonia</taxon>
    </lineage>
</organism>
<dbReference type="PANTHER" id="PTHR34611:SF2">
    <property type="entry name" value="INACTIVE RECOMBINATION-PROMOTING NUCLEASE-LIKE PROTEIN RPNE-RELATED"/>
    <property type="match status" value="1"/>
</dbReference>
<dbReference type="InterPro" id="IPR051699">
    <property type="entry name" value="Rpn/YhgA-like_nuclease"/>
</dbReference>
<protein>
    <submittedName>
        <fullName evidence="3">Rpn family recombination-promoting nuclease/putative transposase</fullName>
    </submittedName>
</protein>
<proteinExistence type="inferred from homology"/>
<evidence type="ECO:0000313" key="3">
    <source>
        <dbReference type="EMBL" id="QHN41589.1"/>
    </source>
</evidence>
<dbReference type="InterPro" id="IPR006842">
    <property type="entry name" value="Transposase_31"/>
</dbReference>
<feature type="domain" description="Transposase (putative) YhgA-like" evidence="2">
    <location>
        <begin position="12"/>
        <end position="212"/>
    </location>
</feature>
<dbReference type="PANTHER" id="PTHR34611">
    <property type="match status" value="1"/>
</dbReference>
<dbReference type="InterPro" id="IPR010106">
    <property type="entry name" value="RpnA"/>
</dbReference>
<evidence type="ECO:0000259" key="2">
    <source>
        <dbReference type="Pfam" id="PF04754"/>
    </source>
</evidence>
<gene>
    <name evidence="3" type="ORF">GII30_22685</name>
</gene>
<dbReference type="RefSeq" id="WP_005183625.1">
    <property type="nucleotide sequence ID" value="NZ_CP045804.1"/>
</dbReference>